<evidence type="ECO:0000256" key="1">
    <source>
        <dbReference type="SAM" id="MobiDB-lite"/>
    </source>
</evidence>
<feature type="compositionally biased region" description="Basic and acidic residues" evidence="1">
    <location>
        <begin position="200"/>
        <end position="210"/>
    </location>
</feature>
<proteinExistence type="predicted"/>
<reference evidence="2" key="1">
    <citation type="submission" date="2024-06" db="UniProtKB">
        <authorList>
            <consortium name="Ensembl"/>
        </authorList>
    </citation>
    <scope>IDENTIFICATION</scope>
</reference>
<accession>M3Z4D9</accession>
<evidence type="ECO:0000313" key="2">
    <source>
        <dbReference type="Ensembl" id="ENSMPUP00000018451.1"/>
    </source>
</evidence>
<dbReference type="Ensembl" id="ENSMPUT00000018721.1">
    <property type="protein sequence ID" value="ENSMPUP00000018451.1"/>
    <property type="gene ID" value="ENSMPUG00000018569.1"/>
</dbReference>
<dbReference type="HOGENOM" id="CLU_1170352_0_0_1"/>
<name>M3Z4D9_MUSPF</name>
<protein>
    <submittedName>
        <fullName evidence="2">Uncharacterized protein</fullName>
    </submittedName>
</protein>
<dbReference type="InParanoid" id="M3Z4D9"/>
<dbReference type="EMBL" id="AEYP01057879">
    <property type="status" value="NOT_ANNOTATED_CDS"/>
    <property type="molecule type" value="Genomic_DNA"/>
</dbReference>
<sequence>MVPLWNLGAARFPRRPHRLHCRSSVRCSSPSVLRAAQGPQQDVPPQSDPDGTIRAAVSARRRRGTCRRIDVSSSAVVGPRHVRSGDLPSGHGPSCAAAGVGSPAGLLRRTRPTGRGTGSVTPKGHSVSRTDTPDDPAEASTAPRGSVGRGVRPADPGPDAPFPTAPRTCVAAPRGAGSRGPGRRVHESVVHLPPLSSGDLPRRTRGDSHAARGHVLRTRSCGITFDRGRDTVSHATR</sequence>
<dbReference type="AlphaFoldDB" id="M3Z4D9"/>
<feature type="region of interest" description="Disordered" evidence="1">
    <location>
        <begin position="72"/>
        <end position="214"/>
    </location>
</feature>
<feature type="compositionally biased region" description="Pro residues" evidence="1">
    <location>
        <begin position="155"/>
        <end position="164"/>
    </location>
</feature>
<organism evidence="2">
    <name type="scientific">Mustela putorius furo</name>
    <name type="common">European domestic ferret</name>
    <name type="synonym">Mustela furo</name>
    <dbReference type="NCBI Taxonomy" id="9669"/>
    <lineage>
        <taxon>Eukaryota</taxon>
        <taxon>Metazoa</taxon>
        <taxon>Chordata</taxon>
        <taxon>Craniata</taxon>
        <taxon>Vertebrata</taxon>
        <taxon>Euteleostomi</taxon>
        <taxon>Mammalia</taxon>
        <taxon>Eutheria</taxon>
        <taxon>Laurasiatheria</taxon>
        <taxon>Carnivora</taxon>
        <taxon>Caniformia</taxon>
        <taxon>Musteloidea</taxon>
        <taxon>Mustelidae</taxon>
        <taxon>Mustelinae</taxon>
        <taxon>Mustela</taxon>
    </lineage>
</organism>